<evidence type="ECO:0000313" key="2">
    <source>
        <dbReference type="EMBL" id="KAE9539555.1"/>
    </source>
</evidence>
<feature type="region of interest" description="Disordered" evidence="1">
    <location>
        <begin position="639"/>
        <end position="665"/>
    </location>
</feature>
<dbReference type="AlphaFoldDB" id="A0A6G0TUX2"/>
<feature type="compositionally biased region" description="Polar residues" evidence="1">
    <location>
        <begin position="699"/>
        <end position="709"/>
    </location>
</feature>
<feature type="compositionally biased region" description="Polar residues" evidence="1">
    <location>
        <begin position="216"/>
        <end position="231"/>
    </location>
</feature>
<dbReference type="Proteomes" id="UP000475862">
    <property type="component" value="Unassembled WGS sequence"/>
</dbReference>
<gene>
    <name evidence="2" type="ORF">AGLY_004807</name>
</gene>
<accession>A0A6G0TUX2</accession>
<feature type="region of interest" description="Disordered" evidence="1">
    <location>
        <begin position="414"/>
        <end position="591"/>
    </location>
</feature>
<feature type="region of interest" description="Disordered" evidence="1">
    <location>
        <begin position="179"/>
        <end position="260"/>
    </location>
</feature>
<feature type="compositionally biased region" description="Basic and acidic residues" evidence="1">
    <location>
        <begin position="650"/>
        <end position="665"/>
    </location>
</feature>
<feature type="compositionally biased region" description="Polar residues" evidence="1">
    <location>
        <begin position="181"/>
        <end position="190"/>
    </location>
</feature>
<evidence type="ECO:0000256" key="1">
    <source>
        <dbReference type="SAM" id="MobiDB-lite"/>
    </source>
</evidence>
<comment type="caution">
    <text evidence="2">The sequence shown here is derived from an EMBL/GenBank/DDBJ whole genome shotgun (WGS) entry which is preliminary data.</text>
</comment>
<feature type="compositionally biased region" description="Basic and acidic residues" evidence="1">
    <location>
        <begin position="710"/>
        <end position="723"/>
    </location>
</feature>
<proteinExistence type="predicted"/>
<dbReference type="OrthoDB" id="6616348at2759"/>
<dbReference type="EMBL" id="VYZN01000014">
    <property type="protein sequence ID" value="KAE9539555.1"/>
    <property type="molecule type" value="Genomic_DNA"/>
</dbReference>
<organism evidence="2 3">
    <name type="scientific">Aphis glycines</name>
    <name type="common">Soybean aphid</name>
    <dbReference type="NCBI Taxonomy" id="307491"/>
    <lineage>
        <taxon>Eukaryota</taxon>
        <taxon>Metazoa</taxon>
        <taxon>Ecdysozoa</taxon>
        <taxon>Arthropoda</taxon>
        <taxon>Hexapoda</taxon>
        <taxon>Insecta</taxon>
        <taxon>Pterygota</taxon>
        <taxon>Neoptera</taxon>
        <taxon>Paraneoptera</taxon>
        <taxon>Hemiptera</taxon>
        <taxon>Sternorrhyncha</taxon>
        <taxon>Aphidomorpha</taxon>
        <taxon>Aphidoidea</taxon>
        <taxon>Aphididae</taxon>
        <taxon>Aphidini</taxon>
        <taxon>Aphis</taxon>
        <taxon>Aphis</taxon>
    </lineage>
</organism>
<reference evidence="2 3" key="1">
    <citation type="submission" date="2019-08" db="EMBL/GenBank/DDBJ databases">
        <title>The genome of the soybean aphid Biotype 1, its phylome, world population structure and adaptation to the North American continent.</title>
        <authorList>
            <person name="Giordano R."/>
            <person name="Donthu R.K."/>
            <person name="Hernandez A.G."/>
            <person name="Wright C.L."/>
            <person name="Zimin A.V."/>
        </authorList>
    </citation>
    <scope>NUCLEOTIDE SEQUENCE [LARGE SCALE GENOMIC DNA]</scope>
    <source>
        <tissue evidence="2">Whole aphids</tissue>
    </source>
</reference>
<feature type="region of interest" description="Disordered" evidence="1">
    <location>
        <begin position="372"/>
        <end position="398"/>
    </location>
</feature>
<feature type="compositionally biased region" description="Polar residues" evidence="1">
    <location>
        <begin position="372"/>
        <end position="392"/>
    </location>
</feature>
<feature type="compositionally biased region" description="Basic and acidic residues" evidence="1">
    <location>
        <begin position="517"/>
        <end position="586"/>
    </location>
</feature>
<evidence type="ECO:0000313" key="3">
    <source>
        <dbReference type="Proteomes" id="UP000475862"/>
    </source>
</evidence>
<protein>
    <submittedName>
        <fullName evidence="2">Uncharacterized protein</fullName>
    </submittedName>
</protein>
<feature type="compositionally biased region" description="Basic and acidic residues" evidence="1">
    <location>
        <begin position="448"/>
        <end position="458"/>
    </location>
</feature>
<sequence length="807" mass="88212">MYNICIPTYRQLNHYLLTTYKIISDLESAQAEHRRRPKHEVRSTGKEYVNTVEFVRLVAEIVAGNILNAVCGGQKDSPKAVDDDDLAKRLLNEFSSQINTAGGGTSELQFTHGDHIRLGVANAVAEMFNAAKRTGGLPGTDYAANSTALSAEAEAQRRQRGILAARSLASGKLNYNYCDSGKSNPRVQASRNKKFPNFEGRKSNHRHTDGAAVAEKQTSSDGVKSGANSRAVTRVLGRPKPDISLLGGKDSQRTTSAQNVTRKVQLEKTISTRTDKGRSVNVTRNSYAFKMDARKTVGESRVPNKSKNINVAMKSRERIPRQPLVGNDTVNNTRSRQQRGAVRGRVTIQLPKDVVTRRKQVVASESKTGTLVRTGTRKPNSNAVNPTSNNMNGKARGTAANNVQKKIIDPVTVAGTTDKIRKSGPTGTLPKIGGTSGPRRKPSLANVERSDDKHEKSISSKRTILGDNGVGEKSKSPRTRNENAAVEKSKTSRTINSGAVVKKSKTLRTKNGSTVVEKSKIPRTRNDGAILEKSKTSVTRKGDTAGTMEKPKTTRTKNDVAEVEKSKNTRTGNDFDKPERDGKRDVTAPSSEILISPAVDYNDDASLTAARDGINEPMETKRTAAEAIGGPRASAVVRDNDGVKNALNQDTRKDHGVDERDPVKTKGDLVETIRDRVENRADKLSYNAKTGADNAETGAENSEIGQENVNTERNRVDEPNQKETRHKTTKSMAADQAGSRNTEDVCNNDSDLYKLRVSCVVGPSDQCQNQHTGLYQATKICSKYEVKNLTEEEYCKIKNTFDKQINK</sequence>
<keyword evidence="3" id="KW-1185">Reference proteome</keyword>
<feature type="compositionally biased region" description="Basic and acidic residues" evidence="1">
    <location>
        <begin position="470"/>
        <end position="490"/>
    </location>
</feature>
<feature type="region of interest" description="Disordered" evidence="1">
    <location>
        <begin position="688"/>
        <end position="745"/>
    </location>
</feature>
<feature type="compositionally biased region" description="Basic and acidic residues" evidence="1">
    <location>
        <begin position="199"/>
        <end position="209"/>
    </location>
</feature>
<name>A0A6G0TUX2_APHGL</name>